<evidence type="ECO:0000256" key="8">
    <source>
        <dbReference type="ARBA" id="ARBA00038436"/>
    </source>
</evidence>
<feature type="transmembrane region" description="Helical" evidence="9">
    <location>
        <begin position="27"/>
        <end position="52"/>
    </location>
</feature>
<dbReference type="Proteomes" id="UP000092544">
    <property type="component" value="Unassembled WGS sequence"/>
</dbReference>
<gene>
    <name evidence="11" type="ORF">MSP8886_02321</name>
</gene>
<keyword evidence="2 9" id="KW-0813">Transport</keyword>
<evidence type="ECO:0000313" key="11">
    <source>
        <dbReference type="EMBL" id="SBS32044.1"/>
    </source>
</evidence>
<dbReference type="RefSeq" id="WP_067016532.1">
    <property type="nucleotide sequence ID" value="NZ_FLOB01000004.1"/>
</dbReference>
<dbReference type="InterPro" id="IPR007387">
    <property type="entry name" value="TRAP_DctQ"/>
</dbReference>
<dbReference type="Pfam" id="PF04290">
    <property type="entry name" value="DctQ"/>
    <property type="match status" value="1"/>
</dbReference>
<feature type="transmembrane region" description="Helical" evidence="9">
    <location>
        <begin position="140"/>
        <end position="159"/>
    </location>
</feature>
<keyword evidence="6 9" id="KW-1133">Transmembrane helix</keyword>
<organism evidence="11 12">
    <name type="scientific">Marinomonas spartinae</name>
    <dbReference type="NCBI Taxonomy" id="1792290"/>
    <lineage>
        <taxon>Bacteria</taxon>
        <taxon>Pseudomonadati</taxon>
        <taxon>Pseudomonadota</taxon>
        <taxon>Gammaproteobacteria</taxon>
        <taxon>Oceanospirillales</taxon>
        <taxon>Oceanospirillaceae</taxon>
        <taxon>Marinomonas</taxon>
    </lineage>
</organism>
<evidence type="ECO:0000256" key="2">
    <source>
        <dbReference type="ARBA" id="ARBA00022448"/>
    </source>
</evidence>
<keyword evidence="12" id="KW-1185">Reference proteome</keyword>
<reference evidence="11 12" key="1">
    <citation type="submission" date="2016-06" db="EMBL/GenBank/DDBJ databases">
        <authorList>
            <person name="Kjaerup R.B."/>
            <person name="Dalgaard T.S."/>
            <person name="Juul-Madsen H.R."/>
        </authorList>
    </citation>
    <scope>NUCLEOTIDE SEQUENCE [LARGE SCALE GENOMIC DNA]</scope>
    <source>
        <strain evidence="11 12">CECT 8886</strain>
    </source>
</reference>
<dbReference type="STRING" id="1792290.MSP8886_02321"/>
<evidence type="ECO:0000256" key="5">
    <source>
        <dbReference type="ARBA" id="ARBA00022692"/>
    </source>
</evidence>
<feature type="transmembrane region" description="Helical" evidence="9">
    <location>
        <begin position="58"/>
        <end position="79"/>
    </location>
</feature>
<keyword evidence="4 9" id="KW-0997">Cell inner membrane</keyword>
<comment type="subunit">
    <text evidence="9">The complex comprises the extracytoplasmic solute receptor protein and the two transmembrane proteins.</text>
</comment>
<sequence length="172" mass="19034">MTHTTETSPFGRLVKWVRDLTGGLAKLISIMAALSLILLSTSIIAGIVLRMIHIDNSWTYDLDLFCLIWLAFTGAVATAMGRHHVTAGIALENLIGRGKLLIILRFLILFSFLCFMSYAGFLQVLDSFTMQEITLDVVQWPVWIAKAAIPLGAGVWAVAELHKFILDISQTD</sequence>
<evidence type="ECO:0000256" key="3">
    <source>
        <dbReference type="ARBA" id="ARBA00022475"/>
    </source>
</evidence>
<dbReference type="GO" id="GO:0022857">
    <property type="term" value="F:transmembrane transporter activity"/>
    <property type="evidence" value="ECO:0007669"/>
    <property type="project" value="UniProtKB-UniRule"/>
</dbReference>
<evidence type="ECO:0000259" key="10">
    <source>
        <dbReference type="Pfam" id="PF04290"/>
    </source>
</evidence>
<evidence type="ECO:0000256" key="1">
    <source>
        <dbReference type="ARBA" id="ARBA00004429"/>
    </source>
</evidence>
<proteinExistence type="inferred from homology"/>
<protein>
    <recommendedName>
        <fullName evidence="9">TRAP transporter small permease protein</fullName>
    </recommendedName>
</protein>
<accession>A0A1A8TFD2</accession>
<evidence type="ECO:0000256" key="4">
    <source>
        <dbReference type="ARBA" id="ARBA00022519"/>
    </source>
</evidence>
<keyword evidence="7 9" id="KW-0472">Membrane</keyword>
<keyword evidence="5 9" id="KW-0812">Transmembrane</keyword>
<dbReference type="GO" id="GO:0015740">
    <property type="term" value="P:C4-dicarboxylate transport"/>
    <property type="evidence" value="ECO:0007669"/>
    <property type="project" value="TreeGrafter"/>
</dbReference>
<dbReference type="AlphaFoldDB" id="A0A1A8TFD2"/>
<dbReference type="GO" id="GO:0005886">
    <property type="term" value="C:plasma membrane"/>
    <property type="evidence" value="ECO:0007669"/>
    <property type="project" value="UniProtKB-SubCell"/>
</dbReference>
<feature type="domain" description="Tripartite ATP-independent periplasmic transporters DctQ component" evidence="10">
    <location>
        <begin position="42"/>
        <end position="168"/>
    </location>
</feature>
<evidence type="ECO:0000313" key="12">
    <source>
        <dbReference type="Proteomes" id="UP000092544"/>
    </source>
</evidence>
<evidence type="ECO:0000256" key="6">
    <source>
        <dbReference type="ARBA" id="ARBA00022989"/>
    </source>
</evidence>
<dbReference type="EMBL" id="FLOB01000004">
    <property type="protein sequence ID" value="SBS32044.1"/>
    <property type="molecule type" value="Genomic_DNA"/>
</dbReference>
<dbReference type="OrthoDB" id="7067771at2"/>
<name>A0A1A8TFD2_9GAMM</name>
<feature type="transmembrane region" description="Helical" evidence="9">
    <location>
        <begin position="100"/>
        <end position="120"/>
    </location>
</feature>
<evidence type="ECO:0000256" key="9">
    <source>
        <dbReference type="RuleBase" id="RU369079"/>
    </source>
</evidence>
<comment type="subcellular location">
    <subcellularLocation>
        <location evidence="1 9">Cell inner membrane</location>
        <topology evidence="1 9">Multi-pass membrane protein</topology>
    </subcellularLocation>
</comment>
<comment type="similarity">
    <text evidence="8 9">Belongs to the TRAP transporter small permease family.</text>
</comment>
<evidence type="ECO:0000256" key="7">
    <source>
        <dbReference type="ARBA" id="ARBA00023136"/>
    </source>
</evidence>
<dbReference type="InterPro" id="IPR055348">
    <property type="entry name" value="DctQ"/>
</dbReference>
<dbReference type="PANTHER" id="PTHR35011:SF2">
    <property type="entry name" value="2,3-DIKETO-L-GULONATE TRAP TRANSPORTER SMALL PERMEASE PROTEIN YIAM"/>
    <property type="match status" value="1"/>
</dbReference>
<dbReference type="PANTHER" id="PTHR35011">
    <property type="entry name" value="2,3-DIKETO-L-GULONATE TRAP TRANSPORTER SMALL PERMEASE PROTEIN YIAM"/>
    <property type="match status" value="1"/>
</dbReference>
<comment type="function">
    <text evidence="9">Part of the tripartite ATP-independent periplasmic (TRAP) transport system.</text>
</comment>
<keyword evidence="3" id="KW-1003">Cell membrane</keyword>